<evidence type="ECO:0000313" key="2">
    <source>
        <dbReference type="EMBL" id="RTR34651.1"/>
    </source>
</evidence>
<keyword evidence="1" id="KW-0472">Membrane</keyword>
<evidence type="ECO:0000256" key="1">
    <source>
        <dbReference type="SAM" id="Phobius"/>
    </source>
</evidence>
<feature type="transmembrane region" description="Helical" evidence="1">
    <location>
        <begin position="91"/>
        <end position="109"/>
    </location>
</feature>
<evidence type="ECO:0008006" key="4">
    <source>
        <dbReference type="Google" id="ProtNLM"/>
    </source>
</evidence>
<evidence type="ECO:0000313" key="3">
    <source>
        <dbReference type="Proteomes" id="UP000282060"/>
    </source>
</evidence>
<feature type="transmembrane region" description="Helical" evidence="1">
    <location>
        <begin position="67"/>
        <end position="85"/>
    </location>
</feature>
<organism evidence="2 3">
    <name type="scientific">Shewanella atlantica</name>
    <dbReference type="NCBI Taxonomy" id="271099"/>
    <lineage>
        <taxon>Bacteria</taxon>
        <taxon>Pseudomonadati</taxon>
        <taxon>Pseudomonadota</taxon>
        <taxon>Gammaproteobacteria</taxon>
        <taxon>Alteromonadales</taxon>
        <taxon>Shewanellaceae</taxon>
        <taxon>Shewanella</taxon>
    </lineage>
</organism>
<dbReference type="RefSeq" id="WP_126504084.1">
    <property type="nucleotide sequence ID" value="NZ_RXNV01000001.1"/>
</dbReference>
<keyword evidence="1" id="KW-0812">Transmembrane</keyword>
<dbReference type="OrthoDB" id="6227426at2"/>
<protein>
    <recommendedName>
        <fullName evidence="4">Amino acid permease</fullName>
    </recommendedName>
</protein>
<gene>
    <name evidence="2" type="ORF">EKG39_03050</name>
</gene>
<name>A0A3S0II87_9GAMM</name>
<feature type="transmembrane region" description="Helical" evidence="1">
    <location>
        <begin position="29"/>
        <end position="46"/>
    </location>
</feature>
<dbReference type="EMBL" id="RXNV01000001">
    <property type="protein sequence ID" value="RTR34651.1"/>
    <property type="molecule type" value="Genomic_DNA"/>
</dbReference>
<sequence length="128" mass="14626">MIAKSVYEALPFSYISIGTASILMLEQKVAIFFAIIVFALGAKIYDMRSQNRRTDPLRKRKAGKLPASLYNFVPFIYLFTATLVFKLYPTKFGAMFGTCLMLYSLYILVQRSSNRRHSISNSQSYPNI</sequence>
<proteinExistence type="predicted"/>
<keyword evidence="1" id="KW-1133">Transmembrane helix</keyword>
<dbReference type="Proteomes" id="UP000282060">
    <property type="component" value="Unassembled WGS sequence"/>
</dbReference>
<dbReference type="AlphaFoldDB" id="A0A3S0II87"/>
<comment type="caution">
    <text evidence="2">The sequence shown here is derived from an EMBL/GenBank/DDBJ whole genome shotgun (WGS) entry which is preliminary data.</text>
</comment>
<reference evidence="2 3" key="1">
    <citation type="submission" date="2018-12" db="EMBL/GenBank/DDBJ databases">
        <authorList>
            <person name="Yu L."/>
        </authorList>
    </citation>
    <scope>NUCLEOTIDE SEQUENCE [LARGE SCALE GENOMIC DNA]</scope>
    <source>
        <strain evidence="2 3">HAW-EB5</strain>
    </source>
</reference>
<accession>A0A3S0II87</accession>
<keyword evidence="3" id="KW-1185">Reference proteome</keyword>